<name>A0ABW2WSC7_9ACTN</name>
<evidence type="ECO:0000313" key="2">
    <source>
        <dbReference type="Proteomes" id="UP001596915"/>
    </source>
</evidence>
<comment type="caution">
    <text evidence="1">The sequence shown here is derived from an EMBL/GenBank/DDBJ whole genome shotgun (WGS) entry which is preliminary data.</text>
</comment>
<dbReference type="RefSeq" id="WP_350985409.1">
    <property type="nucleotide sequence ID" value="NZ_JASKYU010000034.1"/>
</dbReference>
<dbReference type="NCBIfam" id="NF038372">
    <property type="entry name" value="tryptorubin_fam"/>
    <property type="match status" value="1"/>
</dbReference>
<evidence type="ECO:0000313" key="1">
    <source>
        <dbReference type="EMBL" id="MFD0624185.1"/>
    </source>
</evidence>
<gene>
    <name evidence="1" type="ORF">ACFQ2K_16800</name>
</gene>
<dbReference type="EMBL" id="JBHTGL010000008">
    <property type="protein sequence ID" value="MFD0624185.1"/>
    <property type="molecule type" value="Genomic_DNA"/>
</dbReference>
<reference evidence="2" key="1">
    <citation type="journal article" date="2019" name="Int. J. Syst. Evol. Microbiol.">
        <title>The Global Catalogue of Microorganisms (GCM) 10K type strain sequencing project: providing services to taxonomists for standard genome sequencing and annotation.</title>
        <authorList>
            <consortium name="The Broad Institute Genomics Platform"/>
            <consortium name="The Broad Institute Genome Sequencing Center for Infectious Disease"/>
            <person name="Wu L."/>
            <person name="Ma J."/>
        </authorList>
    </citation>
    <scope>NUCLEOTIDE SEQUENCE [LARGE SCALE GENOMIC DNA]</scope>
    <source>
        <strain evidence="2">JCM 12607</strain>
    </source>
</reference>
<keyword evidence="2" id="KW-1185">Reference proteome</keyword>
<proteinExistence type="predicted"/>
<sequence>MKFLFLLKDKMTPEKSLKAYAWYHWY</sequence>
<dbReference type="Proteomes" id="UP001596915">
    <property type="component" value="Unassembled WGS sequence"/>
</dbReference>
<accession>A0ABW2WSC7</accession>
<organism evidence="1 2">
    <name type="scientific">Streptomyces sanglieri</name>
    <dbReference type="NCBI Taxonomy" id="193460"/>
    <lineage>
        <taxon>Bacteria</taxon>
        <taxon>Bacillati</taxon>
        <taxon>Actinomycetota</taxon>
        <taxon>Actinomycetes</taxon>
        <taxon>Kitasatosporales</taxon>
        <taxon>Streptomycetaceae</taxon>
        <taxon>Streptomyces</taxon>
    </lineage>
</organism>
<protein>
    <submittedName>
        <fullName evidence="1">Tryptorubin family RiPP</fullName>
    </submittedName>
</protein>